<proteinExistence type="predicted"/>
<name>A0A5N5X4J9_9EURO</name>
<feature type="region of interest" description="Disordered" evidence="1">
    <location>
        <begin position="254"/>
        <end position="278"/>
    </location>
</feature>
<accession>A0A5N5X4J9</accession>
<protein>
    <submittedName>
        <fullName evidence="2">Uncharacterized protein</fullName>
    </submittedName>
</protein>
<keyword evidence="3" id="KW-1185">Reference proteome</keyword>
<reference evidence="2 3" key="1">
    <citation type="submission" date="2019-04" db="EMBL/GenBank/DDBJ databases">
        <title>Friends and foes A comparative genomics study of 23 Aspergillus species from section Flavi.</title>
        <authorList>
            <consortium name="DOE Joint Genome Institute"/>
            <person name="Kjaerbolling I."/>
            <person name="Vesth T."/>
            <person name="Frisvad J.C."/>
            <person name="Nybo J.L."/>
            <person name="Theobald S."/>
            <person name="Kildgaard S."/>
            <person name="Isbrandt T."/>
            <person name="Kuo A."/>
            <person name="Sato A."/>
            <person name="Lyhne E.K."/>
            <person name="Kogle M.E."/>
            <person name="Wiebenga A."/>
            <person name="Kun R.S."/>
            <person name="Lubbers R.J."/>
            <person name="Makela M.R."/>
            <person name="Barry K."/>
            <person name="Chovatia M."/>
            <person name="Clum A."/>
            <person name="Daum C."/>
            <person name="Haridas S."/>
            <person name="He G."/>
            <person name="LaButti K."/>
            <person name="Lipzen A."/>
            <person name="Mondo S."/>
            <person name="Riley R."/>
            <person name="Salamov A."/>
            <person name="Simmons B.A."/>
            <person name="Magnuson J.K."/>
            <person name="Henrissat B."/>
            <person name="Mortensen U.H."/>
            <person name="Larsen T.O."/>
            <person name="Devries R.P."/>
            <person name="Grigoriev I.V."/>
            <person name="Machida M."/>
            <person name="Baker S.E."/>
            <person name="Andersen M.R."/>
        </authorList>
    </citation>
    <scope>NUCLEOTIDE SEQUENCE [LARGE SCALE GENOMIC DNA]</scope>
    <source>
        <strain evidence="2 3">CBS 151.66</strain>
    </source>
</reference>
<dbReference type="Proteomes" id="UP000326565">
    <property type="component" value="Unassembled WGS sequence"/>
</dbReference>
<evidence type="ECO:0000313" key="2">
    <source>
        <dbReference type="EMBL" id="KAB8074242.1"/>
    </source>
</evidence>
<dbReference type="AlphaFoldDB" id="A0A5N5X4J9"/>
<organism evidence="2 3">
    <name type="scientific">Aspergillus leporis</name>
    <dbReference type="NCBI Taxonomy" id="41062"/>
    <lineage>
        <taxon>Eukaryota</taxon>
        <taxon>Fungi</taxon>
        <taxon>Dikarya</taxon>
        <taxon>Ascomycota</taxon>
        <taxon>Pezizomycotina</taxon>
        <taxon>Eurotiomycetes</taxon>
        <taxon>Eurotiomycetidae</taxon>
        <taxon>Eurotiales</taxon>
        <taxon>Aspergillaceae</taxon>
        <taxon>Aspergillus</taxon>
        <taxon>Aspergillus subgen. Circumdati</taxon>
    </lineage>
</organism>
<sequence length="395" mass="44917">MKHAQSICGIRKEDIRLITQVLSIDDTDQEGKPMKKNEQIIAAIKKLPSALRICKLQLMVRRPATALCSSHKRLNPDVIHRLYELVKSEVTSRMTPLYWYHGVLHAKLRNQVHSLKDMQLMWTPSRRTIFRGPVTYQRNKCKACILARIVREPDFLLHLRAAILSRTPTGRRHRVPRLLPFIEESMACHGALIEQIHYLSGMWAKTMKHQREYALWALRSSNPVARLEEDRHDAKMATVPIGIDIKTLEASQHDGRTNDFHGKAESTSERRTKRKASDADTLAGIIKMYSDRPSSDWTSSPTYCRTEPQSSFFSDTYSGYSVAHTPDPLHVYPLSIIKKGPQGMYGSEERAAIYQKGIGLPYSDSENGDLSSGSDYGDNPPKKFESTATHLSLFM</sequence>
<dbReference type="EMBL" id="ML732213">
    <property type="protein sequence ID" value="KAB8074242.1"/>
    <property type="molecule type" value="Genomic_DNA"/>
</dbReference>
<evidence type="ECO:0000256" key="1">
    <source>
        <dbReference type="SAM" id="MobiDB-lite"/>
    </source>
</evidence>
<dbReference type="OrthoDB" id="3786931at2759"/>
<evidence type="ECO:0000313" key="3">
    <source>
        <dbReference type="Proteomes" id="UP000326565"/>
    </source>
</evidence>
<gene>
    <name evidence="2" type="ORF">BDV29DRAFT_173990</name>
</gene>